<evidence type="ECO:0000256" key="1">
    <source>
        <dbReference type="ARBA" id="ARBA00007320"/>
    </source>
</evidence>
<dbReference type="InterPro" id="IPR030878">
    <property type="entry name" value="Ribosomal_uL15"/>
</dbReference>
<evidence type="ECO:0000313" key="7">
    <source>
        <dbReference type="Proteomes" id="UP000308768"/>
    </source>
</evidence>
<dbReference type="EMBL" id="NAJN01000795">
    <property type="protein sequence ID" value="TKA68682.1"/>
    <property type="molecule type" value="Genomic_DNA"/>
</dbReference>
<feature type="domain" description="Large ribosomal subunit protein uL15/eL18" evidence="5">
    <location>
        <begin position="116"/>
        <end position="192"/>
    </location>
</feature>
<dbReference type="GO" id="GO:0003735">
    <property type="term" value="F:structural constituent of ribosome"/>
    <property type="evidence" value="ECO:0007669"/>
    <property type="project" value="InterPro"/>
</dbReference>
<dbReference type="Proteomes" id="UP000308768">
    <property type="component" value="Unassembled WGS sequence"/>
</dbReference>
<evidence type="ECO:0000313" key="6">
    <source>
        <dbReference type="EMBL" id="TKA68682.1"/>
    </source>
</evidence>
<dbReference type="SUPFAM" id="SSF52080">
    <property type="entry name" value="Ribosomal proteins L15p and L18e"/>
    <property type="match status" value="1"/>
</dbReference>
<dbReference type="GO" id="GO:0005762">
    <property type="term" value="C:mitochondrial large ribosomal subunit"/>
    <property type="evidence" value="ECO:0007669"/>
    <property type="project" value="TreeGrafter"/>
</dbReference>
<proteinExistence type="inferred from homology"/>
<reference evidence="6 7" key="1">
    <citation type="submission" date="2017-03" db="EMBL/GenBank/DDBJ databases">
        <title>Genomes of endolithic fungi from Antarctica.</title>
        <authorList>
            <person name="Coleine C."/>
            <person name="Masonjones S."/>
            <person name="Stajich J.E."/>
        </authorList>
    </citation>
    <scope>NUCLEOTIDE SEQUENCE [LARGE SCALE GENOMIC DNA]</scope>
    <source>
        <strain evidence="6 7">CCFEE 5187</strain>
    </source>
</reference>
<dbReference type="InterPro" id="IPR005749">
    <property type="entry name" value="Ribosomal_uL15_bac-type"/>
</dbReference>
<evidence type="ECO:0000259" key="5">
    <source>
        <dbReference type="Pfam" id="PF00828"/>
    </source>
</evidence>
<dbReference type="InterPro" id="IPR021131">
    <property type="entry name" value="Ribosomal_uL15/eL18"/>
</dbReference>
<dbReference type="FunFam" id="3.100.10.10:FF:000011">
    <property type="entry name" value="50S ribosomal subunit protein L15"/>
    <property type="match status" value="1"/>
</dbReference>
<organism evidence="6 7">
    <name type="scientific">Cryomyces minteri</name>
    <dbReference type="NCBI Taxonomy" id="331657"/>
    <lineage>
        <taxon>Eukaryota</taxon>
        <taxon>Fungi</taxon>
        <taxon>Dikarya</taxon>
        <taxon>Ascomycota</taxon>
        <taxon>Pezizomycotina</taxon>
        <taxon>Dothideomycetes</taxon>
        <taxon>Dothideomycetes incertae sedis</taxon>
        <taxon>Cryomyces</taxon>
    </lineage>
</organism>
<gene>
    <name evidence="6" type="ORF">B0A49_09551</name>
</gene>
<accession>A0A4U0WY06</accession>
<evidence type="ECO:0000256" key="4">
    <source>
        <dbReference type="SAM" id="MobiDB-lite"/>
    </source>
</evidence>
<comment type="caution">
    <text evidence="6">The sequence shown here is derived from an EMBL/GenBank/DDBJ whole genome shotgun (WGS) entry which is preliminary data.</text>
</comment>
<keyword evidence="2" id="KW-0689">Ribosomal protein</keyword>
<dbReference type="AlphaFoldDB" id="A0A4U0WY06"/>
<dbReference type="Gene3D" id="3.100.10.10">
    <property type="match status" value="1"/>
</dbReference>
<dbReference type="InterPro" id="IPR036227">
    <property type="entry name" value="Ribosomal_uL15/eL18_sf"/>
</dbReference>
<name>A0A4U0WY06_9PEZI</name>
<dbReference type="PANTHER" id="PTHR12934">
    <property type="entry name" value="50S RIBOSOMAL PROTEIN L15"/>
    <property type="match status" value="1"/>
</dbReference>
<evidence type="ECO:0000256" key="2">
    <source>
        <dbReference type="ARBA" id="ARBA00022980"/>
    </source>
</evidence>
<sequence>MPPRLSLLSRACCPVTAKPTPFASFLLPFFQQQQNRNASILSELSDNPGAYNKKIRRGRGPASGKGKTSGRGHGGQKQHGKVPMTAYGRFAGGQTPLEVVHGERGFENQFSVDMSPLNVDRLQSWIDQGRLDTSKPITLKELNDSRCLHGVKDGVKLLGRGAEQLRTPVNIIVSRASASAIAAVEAAGGTVTTRYYSPPAIRRIMRGLTDPINSLQTVGAAPAAAEVDEGSEAEGAAAVMSKRFTYRLPDPTSRKDIEYYRDPAHRGYLSHLVPEGQGPSLFFKTPGTGRVHHKKVTAKGGKGLAKGENRVC</sequence>
<keyword evidence="3" id="KW-0687">Ribonucleoprotein</keyword>
<dbReference type="PANTHER" id="PTHR12934:SF11">
    <property type="entry name" value="LARGE RIBOSOMAL SUBUNIT PROTEIN UL15M"/>
    <property type="match status" value="1"/>
</dbReference>
<keyword evidence="7" id="KW-1185">Reference proteome</keyword>
<feature type="compositionally biased region" description="Basic residues" evidence="4">
    <location>
        <begin position="68"/>
        <end position="80"/>
    </location>
</feature>
<dbReference type="NCBIfam" id="TIGR01071">
    <property type="entry name" value="rplO_bact"/>
    <property type="match status" value="1"/>
</dbReference>
<dbReference type="GO" id="GO:0006412">
    <property type="term" value="P:translation"/>
    <property type="evidence" value="ECO:0007669"/>
    <property type="project" value="InterPro"/>
</dbReference>
<dbReference type="OrthoDB" id="361383at2759"/>
<feature type="region of interest" description="Disordered" evidence="4">
    <location>
        <begin position="41"/>
        <end position="81"/>
    </location>
</feature>
<dbReference type="HAMAP" id="MF_01341">
    <property type="entry name" value="Ribosomal_uL15"/>
    <property type="match status" value="1"/>
</dbReference>
<comment type="similarity">
    <text evidence="1">Belongs to the universal ribosomal protein uL15 family.</text>
</comment>
<dbReference type="STRING" id="331657.A0A4U0WY06"/>
<evidence type="ECO:0000256" key="3">
    <source>
        <dbReference type="ARBA" id="ARBA00023274"/>
    </source>
</evidence>
<protein>
    <recommendedName>
        <fullName evidence="5">Large ribosomal subunit protein uL15/eL18 domain-containing protein</fullName>
    </recommendedName>
</protein>
<dbReference type="Pfam" id="PF00828">
    <property type="entry name" value="Ribosomal_L27A"/>
    <property type="match status" value="1"/>
</dbReference>